<evidence type="ECO:0000313" key="3">
    <source>
        <dbReference type="EMBL" id="TYK23950.1"/>
    </source>
</evidence>
<proteinExistence type="predicted"/>
<feature type="region of interest" description="Disordered" evidence="1">
    <location>
        <begin position="349"/>
        <end position="378"/>
    </location>
</feature>
<feature type="region of interest" description="Disordered" evidence="1">
    <location>
        <begin position="114"/>
        <end position="144"/>
    </location>
</feature>
<gene>
    <name evidence="3" type="ORF">E5676_scaffold250G00050</name>
    <name evidence="2" type="ORF">E5676_scaffold828G00210</name>
</gene>
<comment type="caution">
    <text evidence="3">The sequence shown here is derived from an EMBL/GenBank/DDBJ whole genome shotgun (WGS) entry which is preliminary data.</text>
</comment>
<evidence type="ECO:0000313" key="2">
    <source>
        <dbReference type="EMBL" id="TYK11653.1"/>
    </source>
</evidence>
<reference evidence="3 4" key="1">
    <citation type="submission" date="2019-08" db="EMBL/GenBank/DDBJ databases">
        <title>Draft genome sequences of two oriental melons (Cucumis melo L. var makuwa).</title>
        <authorList>
            <person name="Kwon S.-Y."/>
        </authorList>
    </citation>
    <scope>NUCLEOTIDE SEQUENCE [LARGE SCALE GENOMIC DNA]</scope>
    <source>
        <strain evidence="4">cv. Chang Bougi</strain>
        <tissue evidence="3">Leaf</tissue>
    </source>
</reference>
<organism evidence="3 4">
    <name type="scientific">Cucumis melo var. makuwa</name>
    <name type="common">Oriental melon</name>
    <dbReference type="NCBI Taxonomy" id="1194695"/>
    <lineage>
        <taxon>Eukaryota</taxon>
        <taxon>Viridiplantae</taxon>
        <taxon>Streptophyta</taxon>
        <taxon>Embryophyta</taxon>
        <taxon>Tracheophyta</taxon>
        <taxon>Spermatophyta</taxon>
        <taxon>Magnoliopsida</taxon>
        <taxon>eudicotyledons</taxon>
        <taxon>Gunneridae</taxon>
        <taxon>Pentapetalae</taxon>
        <taxon>rosids</taxon>
        <taxon>fabids</taxon>
        <taxon>Cucurbitales</taxon>
        <taxon>Cucurbitaceae</taxon>
        <taxon>Benincaseae</taxon>
        <taxon>Cucumis</taxon>
    </lineage>
</organism>
<dbReference type="EMBL" id="SSTD01004111">
    <property type="protein sequence ID" value="TYK23950.1"/>
    <property type="molecule type" value="Genomic_DNA"/>
</dbReference>
<protein>
    <submittedName>
        <fullName evidence="3">Uncharacterized protein</fullName>
    </submittedName>
</protein>
<dbReference type="Proteomes" id="UP000321947">
    <property type="component" value="Unassembled WGS sequence"/>
</dbReference>
<evidence type="ECO:0000313" key="4">
    <source>
        <dbReference type="Proteomes" id="UP000321947"/>
    </source>
</evidence>
<sequence length="501" mass="57837">MPSFTGDPEEEVYMSAIYTKFQASERGSQNRNFSDLQGSMKLRRRSFMITDLNWKAARAKARRRVRLGAGRKRLDWKGSGRKRLDWKGSGRKRLDWKGEGLKVRKTEILPRRNLREKRNLRSQSTLRPETAARPEVPLESAERKEEGRLKLKRGQVLAKEVTVFLPLEVRSVDEEEELQYARPEVQFSVDLAFEKLGSGNDLSSVAVVEVVLAASPGRYLNKIFSEDRLGERKKIEPQEISARIQALFRCKAIVIAQEKDQDGERDHHVGVLKENAHRKNDFSGANDFYDIWAIDEFTDDSEKFESEQGINPNTLLILLDGQEARLDAKYEKRLIKKDNVPIVMIGNKLAHQKGREPSRQESHTTQGKNGRKSKRDKWQRQKVIVMETALKGRKMNLLKFAVVPISKYRGKAQEQIKKDEESTIFITLYEDESEYTTWPLILRRQQGKDISLALDVYTERFCHAAKQTLFYELPQLVKQAKASEKQTSGELFLGHAHEHDL</sequence>
<dbReference type="AlphaFoldDB" id="A0A5D3DKS1"/>
<feature type="compositionally biased region" description="Basic and acidic residues" evidence="1">
    <location>
        <begin position="353"/>
        <end position="362"/>
    </location>
</feature>
<accession>A0A5D3DKS1</accession>
<dbReference type="EMBL" id="SSTD01010532">
    <property type="protein sequence ID" value="TYK11653.1"/>
    <property type="molecule type" value="Genomic_DNA"/>
</dbReference>
<name>A0A5D3DKS1_CUCMM</name>
<evidence type="ECO:0000256" key="1">
    <source>
        <dbReference type="SAM" id="MobiDB-lite"/>
    </source>
</evidence>